<sequence length="63" mass="6855">VSSRDCGTGLSSVRMEVSPTLLQVICSNNNQTTLVVDCGSNIWYEKVTGFCNSFDLNIGHVLM</sequence>
<name>A0A8S3ZV32_9EUPU</name>
<feature type="non-terminal residue" evidence="1">
    <location>
        <position position="63"/>
    </location>
</feature>
<feature type="non-terminal residue" evidence="1">
    <location>
        <position position="1"/>
    </location>
</feature>
<keyword evidence="2" id="KW-1185">Reference proteome</keyword>
<evidence type="ECO:0000313" key="1">
    <source>
        <dbReference type="EMBL" id="CAG5133457.1"/>
    </source>
</evidence>
<reference evidence="1" key="1">
    <citation type="submission" date="2021-04" db="EMBL/GenBank/DDBJ databases">
        <authorList>
            <consortium name="Molecular Ecology Group"/>
        </authorList>
    </citation>
    <scope>NUCLEOTIDE SEQUENCE</scope>
</reference>
<dbReference type="EMBL" id="CAJHNH020006223">
    <property type="protein sequence ID" value="CAG5133457.1"/>
    <property type="molecule type" value="Genomic_DNA"/>
</dbReference>
<gene>
    <name evidence="1" type="ORF">CUNI_LOCUS19015</name>
</gene>
<organism evidence="1 2">
    <name type="scientific">Candidula unifasciata</name>
    <dbReference type="NCBI Taxonomy" id="100452"/>
    <lineage>
        <taxon>Eukaryota</taxon>
        <taxon>Metazoa</taxon>
        <taxon>Spiralia</taxon>
        <taxon>Lophotrochozoa</taxon>
        <taxon>Mollusca</taxon>
        <taxon>Gastropoda</taxon>
        <taxon>Heterobranchia</taxon>
        <taxon>Euthyneura</taxon>
        <taxon>Panpulmonata</taxon>
        <taxon>Eupulmonata</taxon>
        <taxon>Stylommatophora</taxon>
        <taxon>Helicina</taxon>
        <taxon>Helicoidea</taxon>
        <taxon>Geomitridae</taxon>
        <taxon>Candidula</taxon>
    </lineage>
</organism>
<dbReference type="OrthoDB" id="6130915at2759"/>
<comment type="caution">
    <text evidence="1">The sequence shown here is derived from an EMBL/GenBank/DDBJ whole genome shotgun (WGS) entry which is preliminary data.</text>
</comment>
<protein>
    <submittedName>
        <fullName evidence="1">Uncharacterized protein</fullName>
    </submittedName>
</protein>
<proteinExistence type="predicted"/>
<dbReference type="AlphaFoldDB" id="A0A8S3ZV32"/>
<evidence type="ECO:0000313" key="2">
    <source>
        <dbReference type="Proteomes" id="UP000678393"/>
    </source>
</evidence>
<dbReference type="Proteomes" id="UP000678393">
    <property type="component" value="Unassembled WGS sequence"/>
</dbReference>
<accession>A0A8S3ZV32</accession>